<dbReference type="InterPro" id="IPR059025">
    <property type="entry name" value="STB6_N"/>
</dbReference>
<proteinExistence type="predicted"/>
<dbReference type="PANTHER" id="PTHR31011">
    <property type="entry name" value="PROTEIN STB2-RELATED"/>
    <property type="match status" value="1"/>
</dbReference>
<protein>
    <recommendedName>
        <fullName evidence="3">STB6-like N-terminal domain-containing protein</fullName>
    </recommendedName>
</protein>
<dbReference type="STRING" id="1348612.A0A397G2C9"/>
<accession>A0A397G2C9</accession>
<evidence type="ECO:0000256" key="2">
    <source>
        <dbReference type="SAM" id="MobiDB-lite"/>
    </source>
</evidence>
<feature type="compositionally biased region" description="Basic residues" evidence="2">
    <location>
        <begin position="442"/>
        <end position="452"/>
    </location>
</feature>
<organism evidence="4 5">
    <name type="scientific">Diversispora epigaea</name>
    <dbReference type="NCBI Taxonomy" id="1348612"/>
    <lineage>
        <taxon>Eukaryota</taxon>
        <taxon>Fungi</taxon>
        <taxon>Fungi incertae sedis</taxon>
        <taxon>Mucoromycota</taxon>
        <taxon>Glomeromycotina</taxon>
        <taxon>Glomeromycetes</taxon>
        <taxon>Diversisporales</taxon>
        <taxon>Diversisporaceae</taxon>
        <taxon>Diversispora</taxon>
    </lineage>
</organism>
<gene>
    <name evidence="4" type="ORF">Glove_688g12</name>
</gene>
<dbReference type="AlphaFoldDB" id="A0A397G2C9"/>
<evidence type="ECO:0000313" key="5">
    <source>
        <dbReference type="Proteomes" id="UP000266861"/>
    </source>
</evidence>
<dbReference type="EMBL" id="PQFF01000554">
    <property type="protein sequence ID" value="RHZ45191.1"/>
    <property type="molecule type" value="Genomic_DNA"/>
</dbReference>
<feature type="region of interest" description="Disordered" evidence="2">
    <location>
        <begin position="414"/>
        <end position="471"/>
    </location>
</feature>
<keyword evidence="5" id="KW-1185">Reference proteome</keyword>
<dbReference type="GO" id="GO:0070822">
    <property type="term" value="C:Sin3-type complex"/>
    <property type="evidence" value="ECO:0007669"/>
    <property type="project" value="TreeGrafter"/>
</dbReference>
<feature type="region of interest" description="Disordered" evidence="2">
    <location>
        <begin position="521"/>
        <end position="547"/>
    </location>
</feature>
<reference evidence="4 5" key="1">
    <citation type="submission" date="2018-08" db="EMBL/GenBank/DDBJ databases">
        <title>Genome and evolution of the arbuscular mycorrhizal fungus Diversispora epigaea (formerly Glomus versiforme) and its bacterial endosymbionts.</title>
        <authorList>
            <person name="Sun X."/>
            <person name="Fei Z."/>
            <person name="Harrison M."/>
        </authorList>
    </citation>
    <scope>NUCLEOTIDE SEQUENCE [LARGE SCALE GENOMIC DNA]</scope>
    <source>
        <strain evidence="4 5">IT104</strain>
    </source>
</reference>
<dbReference type="InterPro" id="IPR038919">
    <property type="entry name" value="STB2/STB2"/>
</dbReference>
<feature type="domain" description="STB6-like N-terminal" evidence="3">
    <location>
        <begin position="12"/>
        <end position="148"/>
    </location>
</feature>
<keyword evidence="1" id="KW-0175">Coiled coil</keyword>
<sequence length="720" mass="83629">MNYNHFNRHGDLVFCEYEKLKSLAKECDLDIVHKEKILEGYQLYIVEQWVCDKKVRLYNTVTVFTGVPSHQITVCSIHIKKLQNYPSKIEQMFKMLEEDNTRPKVTDIGSIFVTNLSTFPSSLNIILVPDGDYEKHYLEFYLNSNLRKIGCSGRSALSLKSPTDAQKDKFYQLYSISEIVPFEDAVLGLVKLVQISLYIFDKFPINFVDGLLCDSTESALREFSKEYKCITFRDNILEPVLVAEILKIIVNIRNELHSLNYQVGKDPFSDPELFLSGVAAFQKSVKINITRKLDKPTIEKIHIYYDRQRYPDGLKVHKVLKSKIEDISGISAPSTIDIETSSLEKFWKNANIDSLRYLWKGKKELPQQLNDSDWFQGGKELGKSFLRGVSGRTAKTGEVLKGSVGYIRGVTGSLSRSGSPIEKTRNPPTKTSSLPPNFFRKGDRHRAPRKRPGIISRRSRSSDDNNNCRSTKFGKFRLSTRANVTQIEFNTENSIQTENAIQTENEGRNINIEDMNINYSSEDESDELPCDNRMRSHSMSSFYDKQKKKQQKQLQQKITRSNSFSNLDTAKRELSWPIIDMDIQTYTVYENLRQREKSLKDFVERLEKKSEEYTEQIKILNNTYNARYEKFKSTEINSREALSIQKKVSVSIGKIDMHSAKLNYEVEVLEDKLREIEEFVDTFCLKVQILESKMPQSAKSVQAFYNIWNFIYDQWRRFYY</sequence>
<dbReference type="OrthoDB" id="19806at2759"/>
<feature type="coiled-coil region" evidence="1">
    <location>
        <begin position="589"/>
        <end position="623"/>
    </location>
</feature>
<dbReference type="Pfam" id="PF25995">
    <property type="entry name" value="STB6_N"/>
    <property type="match status" value="1"/>
</dbReference>
<feature type="compositionally biased region" description="Polar residues" evidence="2">
    <location>
        <begin position="426"/>
        <end position="435"/>
    </location>
</feature>
<dbReference type="PANTHER" id="PTHR31011:SF2">
    <property type="entry name" value="PROTEIN STB2-RELATED"/>
    <property type="match status" value="1"/>
</dbReference>
<evidence type="ECO:0000259" key="3">
    <source>
        <dbReference type="Pfam" id="PF25995"/>
    </source>
</evidence>
<comment type="caution">
    <text evidence="4">The sequence shown here is derived from an EMBL/GenBank/DDBJ whole genome shotgun (WGS) entry which is preliminary data.</text>
</comment>
<dbReference type="Proteomes" id="UP000266861">
    <property type="component" value="Unassembled WGS sequence"/>
</dbReference>
<name>A0A397G2C9_9GLOM</name>
<evidence type="ECO:0000313" key="4">
    <source>
        <dbReference type="EMBL" id="RHZ45191.1"/>
    </source>
</evidence>
<evidence type="ECO:0000256" key="1">
    <source>
        <dbReference type="SAM" id="Coils"/>
    </source>
</evidence>